<feature type="transmembrane region" description="Helical" evidence="1">
    <location>
        <begin position="141"/>
        <end position="158"/>
    </location>
</feature>
<dbReference type="InterPro" id="IPR018674">
    <property type="entry name" value="DUF2142_membrane"/>
</dbReference>
<feature type="transmembrane region" description="Helical" evidence="1">
    <location>
        <begin position="365"/>
        <end position="387"/>
    </location>
</feature>
<dbReference type="Proteomes" id="UP000230108">
    <property type="component" value="Unassembled WGS sequence"/>
</dbReference>
<name>A0A2M7QDN8_9BACT</name>
<evidence type="ECO:0000256" key="1">
    <source>
        <dbReference type="SAM" id="Phobius"/>
    </source>
</evidence>
<organism evidence="2 3">
    <name type="scientific">Candidatus Roizmanbacteria bacterium CG_4_10_14_0_8_um_filter_39_9</name>
    <dbReference type="NCBI Taxonomy" id="1974829"/>
    <lineage>
        <taxon>Bacteria</taxon>
        <taxon>Candidatus Roizmaniibacteriota</taxon>
    </lineage>
</organism>
<feature type="transmembrane region" description="Helical" evidence="1">
    <location>
        <begin position="337"/>
        <end position="358"/>
    </location>
</feature>
<feature type="transmembrane region" description="Helical" evidence="1">
    <location>
        <begin position="428"/>
        <end position="449"/>
    </location>
</feature>
<proteinExistence type="predicted"/>
<feature type="transmembrane region" description="Helical" evidence="1">
    <location>
        <begin position="178"/>
        <end position="202"/>
    </location>
</feature>
<keyword evidence="1" id="KW-0812">Transmembrane</keyword>
<comment type="caution">
    <text evidence="2">The sequence shown here is derived from an EMBL/GenBank/DDBJ whole genome shotgun (WGS) entry which is preliminary data.</text>
</comment>
<feature type="transmembrane region" description="Helical" evidence="1">
    <location>
        <begin position="314"/>
        <end position="331"/>
    </location>
</feature>
<keyword evidence="1" id="KW-0472">Membrane</keyword>
<evidence type="ECO:0008006" key="4">
    <source>
        <dbReference type="Google" id="ProtNLM"/>
    </source>
</evidence>
<feature type="transmembrane region" description="Helical" evidence="1">
    <location>
        <begin position="255"/>
        <end position="276"/>
    </location>
</feature>
<sequence length="454" mass="52655">MSKRLVILIALCYAVFFVAIPPFQLNDEPDHFQYIYYLSKGIYPKMPLKSGFFAYDPSIQKIYDVVEVASNDYNLPNFSKIKRAVKQNVSFTTKRGSTPYTYQVHHPPLYFLSSLLFFLPAQHILKGFIPVYYATRLASTLFYALSVWIAFLIGLKIVKNKKIAEYLAVAYAINPVTLKMGVAVNPDIAATCCGLLILLFFLDLSSQKIISIKSAVLLTLLLTVSVYIKFQNVVFFLFALIFFLYYGYQRRKLTYYFSMVSGVVFASLVCLAPWFYHSLTTYGNIIPSYVAYALFCTANLPAFPWYRIPFETIFEFRHAISHFAGFLGWGGPYPFKLFFIFYTLTFLSLFIVGLISLFRMRQKKWWLYLLGYCGVIWLFFLGVSFTYKINRYSCDIQGRYLLATLLPLLLIIWGGLRSIFPRKSDIDAAYGIFLFSVWQYLFILCYVLLPRYYV</sequence>
<protein>
    <recommendedName>
        <fullName evidence="4">Glycosyltransferase RgtA/B/C/D-like domain-containing protein</fullName>
    </recommendedName>
</protein>
<gene>
    <name evidence="2" type="ORF">COY90_01065</name>
</gene>
<reference evidence="3" key="1">
    <citation type="submission" date="2017-09" db="EMBL/GenBank/DDBJ databases">
        <title>Depth-based differentiation of microbial function through sediment-hosted aquifers and enrichment of novel symbionts in the deep terrestrial subsurface.</title>
        <authorList>
            <person name="Probst A.J."/>
            <person name="Ladd B."/>
            <person name="Jarett J.K."/>
            <person name="Geller-Mcgrath D.E."/>
            <person name="Sieber C.M.K."/>
            <person name="Emerson J.B."/>
            <person name="Anantharaman K."/>
            <person name="Thomas B.C."/>
            <person name="Malmstrom R."/>
            <person name="Stieglmeier M."/>
            <person name="Klingl A."/>
            <person name="Woyke T."/>
            <person name="Ryan C.M."/>
            <person name="Banfield J.F."/>
        </authorList>
    </citation>
    <scope>NUCLEOTIDE SEQUENCE [LARGE SCALE GENOMIC DNA]</scope>
</reference>
<evidence type="ECO:0000313" key="2">
    <source>
        <dbReference type="EMBL" id="PIY69344.1"/>
    </source>
</evidence>
<dbReference type="AlphaFoldDB" id="A0A2M7QDN8"/>
<dbReference type="EMBL" id="PFLF01000031">
    <property type="protein sequence ID" value="PIY69344.1"/>
    <property type="molecule type" value="Genomic_DNA"/>
</dbReference>
<keyword evidence="1" id="KW-1133">Transmembrane helix</keyword>
<dbReference type="Pfam" id="PF09913">
    <property type="entry name" value="DUF2142"/>
    <property type="match status" value="1"/>
</dbReference>
<feature type="transmembrane region" description="Helical" evidence="1">
    <location>
        <begin position="233"/>
        <end position="248"/>
    </location>
</feature>
<feature type="transmembrane region" description="Helical" evidence="1">
    <location>
        <begin position="399"/>
        <end position="416"/>
    </location>
</feature>
<feature type="transmembrane region" description="Helical" evidence="1">
    <location>
        <begin position="282"/>
        <end position="302"/>
    </location>
</feature>
<accession>A0A2M7QDN8</accession>
<evidence type="ECO:0000313" key="3">
    <source>
        <dbReference type="Proteomes" id="UP000230108"/>
    </source>
</evidence>